<name>C5B3A4_METEA</name>
<accession>C5B3A4</accession>
<dbReference type="KEGG" id="mea:Mex_1p0153"/>
<organism evidence="1 2">
    <name type="scientific">Methylorubrum extorquens (strain ATCC 14718 / DSM 1338 / JCM 2805 / NCIMB 9133 / AM1)</name>
    <name type="common">Methylobacterium extorquens</name>
    <dbReference type="NCBI Taxonomy" id="272630"/>
    <lineage>
        <taxon>Bacteria</taxon>
        <taxon>Pseudomonadati</taxon>
        <taxon>Pseudomonadota</taxon>
        <taxon>Alphaproteobacteria</taxon>
        <taxon>Hyphomicrobiales</taxon>
        <taxon>Methylobacteriaceae</taxon>
        <taxon>Methylorubrum</taxon>
    </lineage>
</organism>
<dbReference type="HOGENOM" id="CLU_3218488_0_0_5"/>
<dbReference type="EMBL" id="CP001510">
    <property type="protein sequence ID" value="ACS38117.1"/>
    <property type="molecule type" value="Genomic_DNA"/>
</dbReference>
<keyword evidence="2" id="KW-1185">Reference proteome</keyword>
<reference evidence="1 2" key="1">
    <citation type="journal article" date="2009" name="PLoS ONE">
        <title>Methylobacterium genome sequences: a reference blueprint to investigate microbial metabolism of C1 compounds from natural and industrial sources.</title>
        <authorList>
            <person name="Vuilleumier S."/>
            <person name="Chistoserdova L."/>
            <person name="Lee M.-C."/>
            <person name="Bringel F."/>
            <person name="Lajus A."/>
            <person name="Zhou Y."/>
            <person name="Gourion B."/>
            <person name="Barbe V."/>
            <person name="Chang J."/>
            <person name="Cruveiller S."/>
            <person name="Dossat C."/>
            <person name="Gillett W."/>
            <person name="Gruffaz C."/>
            <person name="Haugen E."/>
            <person name="Hourcade E."/>
            <person name="Levy R."/>
            <person name="Mangenot S."/>
            <person name="Muller E."/>
            <person name="Nadalig T."/>
            <person name="Pagni M."/>
            <person name="Penny C."/>
            <person name="Peyraud R."/>
            <person name="Robinson D.G."/>
            <person name="Roche D."/>
            <person name="Rouy Z."/>
            <person name="Saenampechek C."/>
            <person name="Salvignol G."/>
            <person name="Vallenet D."/>
            <person name="Wu Z."/>
            <person name="Marx C.J."/>
            <person name="Vorholt J.A."/>
            <person name="Olson M.V."/>
            <person name="Kaul R."/>
            <person name="Weissenbach J."/>
            <person name="Medigue C."/>
            <person name="Lidstrom M.E."/>
        </authorList>
    </citation>
    <scope>NUCLEOTIDE SEQUENCE [LARGE SCALE GENOMIC DNA]</scope>
    <source>
        <strain evidence="2">ATCC 14718 / DSM 1338 / JCM 2805 / NCIMB 9133 / AM1</strain>
    </source>
</reference>
<dbReference type="Proteomes" id="UP000009081">
    <property type="component" value="Chromosome"/>
</dbReference>
<gene>
    <name evidence="1" type="ordered locus">MexAM1_META1p0153</name>
</gene>
<proteinExistence type="predicted"/>
<evidence type="ECO:0000313" key="1">
    <source>
        <dbReference type="EMBL" id="ACS38117.1"/>
    </source>
</evidence>
<dbReference type="STRING" id="272630.MexAM1_META1p0153"/>
<evidence type="ECO:0000313" key="2">
    <source>
        <dbReference type="Proteomes" id="UP000009081"/>
    </source>
</evidence>
<protein>
    <submittedName>
        <fullName evidence="1">Uncharacterized protein</fullName>
    </submittedName>
</protein>
<dbReference type="AlphaFoldDB" id="C5B3A4"/>
<sequence length="44" mass="4486">MDNGFASPIVAAVAEPALPAALANRAGLLSARQQGRRQPDSLPS</sequence>